<reference evidence="2" key="1">
    <citation type="submission" date="2022-07" db="EMBL/GenBank/DDBJ databases">
        <title>Genome Sequence of Leucocoprinus birnbaumii.</title>
        <authorList>
            <person name="Buettner E."/>
        </authorList>
    </citation>
    <scope>NUCLEOTIDE SEQUENCE</scope>
    <source>
        <strain evidence="2">VT141</strain>
    </source>
</reference>
<feature type="transmembrane region" description="Helical" evidence="1">
    <location>
        <begin position="96"/>
        <end position="123"/>
    </location>
</feature>
<name>A0AAD5YWV2_9AGAR</name>
<dbReference type="Proteomes" id="UP001213000">
    <property type="component" value="Unassembled WGS sequence"/>
</dbReference>
<dbReference type="EMBL" id="JANIEX010000006">
    <property type="protein sequence ID" value="KAJ3576711.1"/>
    <property type="molecule type" value="Genomic_DNA"/>
</dbReference>
<keyword evidence="1" id="KW-0472">Membrane</keyword>
<dbReference type="AlphaFoldDB" id="A0AAD5YWV2"/>
<feature type="transmembrane region" description="Helical" evidence="1">
    <location>
        <begin position="52"/>
        <end position="75"/>
    </location>
</feature>
<keyword evidence="1" id="KW-0812">Transmembrane</keyword>
<evidence type="ECO:0000313" key="2">
    <source>
        <dbReference type="EMBL" id="KAJ3576711.1"/>
    </source>
</evidence>
<evidence type="ECO:0000313" key="3">
    <source>
        <dbReference type="Proteomes" id="UP001213000"/>
    </source>
</evidence>
<feature type="transmembrane region" description="Helical" evidence="1">
    <location>
        <begin position="143"/>
        <end position="163"/>
    </location>
</feature>
<keyword evidence="3" id="KW-1185">Reference proteome</keyword>
<gene>
    <name evidence="2" type="ORF">NP233_g255</name>
</gene>
<comment type="caution">
    <text evidence="2">The sequence shown here is derived from an EMBL/GenBank/DDBJ whole genome shotgun (WGS) entry which is preliminary data.</text>
</comment>
<protein>
    <submittedName>
        <fullName evidence="2">Uncharacterized protein</fullName>
    </submittedName>
</protein>
<feature type="transmembrane region" description="Helical" evidence="1">
    <location>
        <begin position="24"/>
        <end position="46"/>
    </location>
</feature>
<keyword evidence="1" id="KW-1133">Transmembrane helix</keyword>
<proteinExistence type="predicted"/>
<evidence type="ECO:0000256" key="1">
    <source>
        <dbReference type="SAM" id="Phobius"/>
    </source>
</evidence>
<accession>A0AAD5YWV2</accession>
<sequence length="211" mass="24000">MVLYYQFSLALTERQCAIAYQFSAWMFVVGMTIAELLLTIRTWAVWEKDVRLGIILFICYGGFSAVEVITLALYLRKLTHAPSPFRPLVPCVIGHVNRMLSVCWILLMAYDAVIFALIVVQAIKTFRFYGNVPLMRVIYQDGIIYFAYLFGLSLLNVVIILVLPAKYVNLISLTERIAHALLTCRVILHIKEIGARDKHPPEIEAVMEATV</sequence>
<organism evidence="2 3">
    <name type="scientific">Leucocoprinus birnbaumii</name>
    <dbReference type="NCBI Taxonomy" id="56174"/>
    <lineage>
        <taxon>Eukaryota</taxon>
        <taxon>Fungi</taxon>
        <taxon>Dikarya</taxon>
        <taxon>Basidiomycota</taxon>
        <taxon>Agaricomycotina</taxon>
        <taxon>Agaricomycetes</taxon>
        <taxon>Agaricomycetidae</taxon>
        <taxon>Agaricales</taxon>
        <taxon>Agaricineae</taxon>
        <taxon>Agaricaceae</taxon>
        <taxon>Leucocoprinus</taxon>
    </lineage>
</organism>